<reference evidence="2 3" key="1">
    <citation type="submission" date="2013-04" db="EMBL/GenBank/DDBJ databases">
        <title>Zunongwangia sp. 22II14-10F7 Genome Sequencing.</title>
        <authorList>
            <person name="Lai Q."/>
            <person name="Shao Z."/>
        </authorList>
    </citation>
    <scope>NUCLEOTIDE SEQUENCE [LARGE SCALE GENOMIC DNA]</scope>
    <source>
        <strain evidence="2 3">22II14-10F7</strain>
    </source>
</reference>
<sequence>MKYFCYLLLLVPILSFSQTGALDLKDGKIYWQKIYKTDLSKEEIRAIIKSNATLNPLFENFSGISNPARIKCKEEDLPNYMANPFQFFALVEFKNNRYRVTISDIKIIPRTLKIDDYSNNIQNNTPRDLEDYQLKNGAFRTFRSYASNARICLMNYFNDLFDFKLDSADLDW</sequence>
<organism evidence="2 3">
    <name type="scientific">Zunongwangia atlantica 22II14-10F7</name>
    <dbReference type="NCBI Taxonomy" id="1185767"/>
    <lineage>
        <taxon>Bacteria</taxon>
        <taxon>Pseudomonadati</taxon>
        <taxon>Bacteroidota</taxon>
        <taxon>Flavobacteriia</taxon>
        <taxon>Flavobacteriales</taxon>
        <taxon>Flavobacteriaceae</taxon>
        <taxon>Zunongwangia</taxon>
    </lineage>
</organism>
<feature type="signal peptide" evidence="1">
    <location>
        <begin position="1"/>
        <end position="21"/>
    </location>
</feature>
<dbReference type="OrthoDB" id="1118280at2"/>
<evidence type="ECO:0000256" key="1">
    <source>
        <dbReference type="SAM" id="SignalP"/>
    </source>
</evidence>
<protein>
    <recommendedName>
        <fullName evidence="4">DUF4468 domain-containing protein</fullName>
    </recommendedName>
</protein>
<dbReference type="Proteomes" id="UP000192746">
    <property type="component" value="Unassembled WGS sequence"/>
</dbReference>
<accession>A0A1Y1SY29</accession>
<gene>
    <name evidence="2" type="ORF">IIF7_20641</name>
</gene>
<evidence type="ECO:0008006" key="4">
    <source>
        <dbReference type="Google" id="ProtNLM"/>
    </source>
</evidence>
<keyword evidence="3" id="KW-1185">Reference proteome</keyword>
<proteinExistence type="predicted"/>
<evidence type="ECO:0000313" key="3">
    <source>
        <dbReference type="Proteomes" id="UP000192746"/>
    </source>
</evidence>
<dbReference type="RefSeq" id="WP_084843564.1">
    <property type="nucleotide sequence ID" value="NZ_ARYN01000074.1"/>
</dbReference>
<evidence type="ECO:0000313" key="2">
    <source>
        <dbReference type="EMBL" id="ORL43472.1"/>
    </source>
</evidence>
<feature type="chain" id="PRO_5013118714" description="DUF4468 domain-containing protein" evidence="1">
    <location>
        <begin position="22"/>
        <end position="172"/>
    </location>
</feature>
<dbReference type="EMBL" id="ARYN01000074">
    <property type="protein sequence ID" value="ORL43472.1"/>
    <property type="molecule type" value="Genomic_DNA"/>
</dbReference>
<name>A0A1Y1SY29_9FLAO</name>
<comment type="caution">
    <text evidence="2">The sequence shown here is derived from an EMBL/GenBank/DDBJ whole genome shotgun (WGS) entry which is preliminary data.</text>
</comment>
<dbReference type="AlphaFoldDB" id="A0A1Y1SY29"/>
<keyword evidence="1" id="KW-0732">Signal</keyword>